<feature type="transmembrane region" description="Helical" evidence="2">
    <location>
        <begin position="74"/>
        <end position="94"/>
    </location>
</feature>
<evidence type="ECO:0000256" key="1">
    <source>
        <dbReference type="SAM" id="MobiDB-lite"/>
    </source>
</evidence>
<proteinExistence type="predicted"/>
<dbReference type="AlphaFoldDB" id="A0A2R5GXH7"/>
<feature type="transmembrane region" description="Helical" evidence="2">
    <location>
        <begin position="49"/>
        <end position="68"/>
    </location>
</feature>
<dbReference type="Proteomes" id="UP000241890">
    <property type="component" value="Unassembled WGS sequence"/>
</dbReference>
<dbReference type="InParanoid" id="A0A2R5GXH7"/>
<evidence type="ECO:0000313" key="4">
    <source>
        <dbReference type="Proteomes" id="UP000241890"/>
    </source>
</evidence>
<sequence>MGLRSRKPGGQERAAARSDAEQQFVERADRPLQTLHVQTEAFNMMWRDFLFKLSCSLVLFAAYAAYTHKDNMDLAIFDGMGALYYAVSAAWLHGQESSFENYMSNPLFRLSMVPLLSQVGFFVFALVEGKADAEFVPVSLFYLVVVIFALRYMRGNAKRIRDSREELLELKNPAPGYRADSASEAVKAD</sequence>
<evidence type="ECO:0000256" key="2">
    <source>
        <dbReference type="SAM" id="Phobius"/>
    </source>
</evidence>
<feature type="transmembrane region" description="Helical" evidence="2">
    <location>
        <begin position="106"/>
        <end position="127"/>
    </location>
</feature>
<feature type="region of interest" description="Disordered" evidence="1">
    <location>
        <begin position="1"/>
        <end position="22"/>
    </location>
</feature>
<keyword evidence="2" id="KW-0812">Transmembrane</keyword>
<keyword evidence="2" id="KW-1133">Transmembrane helix</keyword>
<comment type="caution">
    <text evidence="3">The sequence shown here is derived from an EMBL/GenBank/DDBJ whole genome shotgun (WGS) entry which is preliminary data.</text>
</comment>
<reference evidence="3 4" key="1">
    <citation type="submission" date="2017-12" db="EMBL/GenBank/DDBJ databases">
        <title>Sequencing, de novo assembly and annotation of complete genome of a new Thraustochytrid species, strain FCC1311.</title>
        <authorList>
            <person name="Sedici K."/>
            <person name="Godart F."/>
            <person name="Aiese Cigliano R."/>
            <person name="Sanseverino W."/>
            <person name="Barakat M."/>
            <person name="Ortet P."/>
            <person name="Marechal E."/>
            <person name="Cagnac O."/>
            <person name="Amato A."/>
        </authorList>
    </citation>
    <scope>NUCLEOTIDE SEQUENCE [LARGE SCALE GENOMIC DNA]</scope>
</reference>
<feature type="transmembrane region" description="Helical" evidence="2">
    <location>
        <begin position="133"/>
        <end position="153"/>
    </location>
</feature>
<name>A0A2R5GXH7_9STRA</name>
<keyword evidence="2" id="KW-0472">Membrane</keyword>
<keyword evidence="4" id="KW-1185">Reference proteome</keyword>
<protein>
    <submittedName>
        <fullName evidence="3">Uncharacterized protein</fullName>
    </submittedName>
</protein>
<dbReference type="EMBL" id="BEYU01000126">
    <property type="protein sequence ID" value="GBG32664.1"/>
    <property type="molecule type" value="Genomic_DNA"/>
</dbReference>
<gene>
    <name evidence="3" type="ORF">FCC1311_088892</name>
</gene>
<accession>A0A2R5GXH7</accession>
<organism evidence="3 4">
    <name type="scientific">Hondaea fermentalgiana</name>
    <dbReference type="NCBI Taxonomy" id="2315210"/>
    <lineage>
        <taxon>Eukaryota</taxon>
        <taxon>Sar</taxon>
        <taxon>Stramenopiles</taxon>
        <taxon>Bigyra</taxon>
        <taxon>Labyrinthulomycetes</taxon>
        <taxon>Thraustochytrida</taxon>
        <taxon>Thraustochytriidae</taxon>
        <taxon>Hondaea</taxon>
    </lineage>
</organism>
<evidence type="ECO:0000313" key="3">
    <source>
        <dbReference type="EMBL" id="GBG32664.1"/>
    </source>
</evidence>